<dbReference type="Gene3D" id="1.20.120.450">
    <property type="entry name" value="dinb family like domain"/>
    <property type="match status" value="1"/>
</dbReference>
<evidence type="ECO:0000313" key="7">
    <source>
        <dbReference type="Proteomes" id="UP000092213"/>
    </source>
</evidence>
<evidence type="ECO:0000313" key="6">
    <source>
        <dbReference type="Proteomes" id="UP000091897"/>
    </source>
</evidence>
<keyword evidence="2 3" id="KW-0479">Metal-binding</keyword>
<sequence length="172" mass="19497">MLTPASARMLADYKRWANRETFAIVMALPAEEIYKDRVSLFKNFARSLNHTYVVDLIWQAHIEGREHGIPALNTVTHPGIEELWEAQQAMDEWYIAWAAAQTETSLAREKDYALIGGNTGRMSQGEILLHVVNHNSYHRGFVSDLLTQIAAPRPSVDLPVYKRKLAQGAIRP</sequence>
<dbReference type="RefSeq" id="WP_066353169.1">
    <property type="nucleotide sequence ID" value="NZ_CBCSFJ010000010.1"/>
</dbReference>
<comment type="similarity">
    <text evidence="1">Belongs to the DinB family.</text>
</comment>
<dbReference type="AlphaFoldDB" id="A0A193FJL2"/>
<organism evidence="5 7">
    <name type="scientific">Bordetella bronchialis</name>
    <dbReference type="NCBI Taxonomy" id="463025"/>
    <lineage>
        <taxon>Bacteria</taxon>
        <taxon>Pseudomonadati</taxon>
        <taxon>Pseudomonadota</taxon>
        <taxon>Betaproteobacteria</taxon>
        <taxon>Burkholderiales</taxon>
        <taxon>Alcaligenaceae</taxon>
        <taxon>Bordetella</taxon>
    </lineage>
</organism>
<name>A0A193FJL2_9BORD</name>
<dbReference type="OrthoDB" id="9807509at2"/>
<evidence type="ECO:0000313" key="5">
    <source>
        <dbReference type="EMBL" id="ANN73036.1"/>
    </source>
</evidence>
<dbReference type="InterPro" id="IPR034660">
    <property type="entry name" value="DinB/YfiT-like"/>
</dbReference>
<dbReference type="GO" id="GO:0046872">
    <property type="term" value="F:metal ion binding"/>
    <property type="evidence" value="ECO:0007669"/>
    <property type="project" value="UniProtKB-KW"/>
</dbReference>
<dbReference type="Proteomes" id="UP000091897">
    <property type="component" value="Chromosome"/>
</dbReference>
<accession>A0A193FJL2</accession>
<keyword evidence="6" id="KW-1185">Reference proteome</keyword>
<evidence type="ECO:0000256" key="3">
    <source>
        <dbReference type="PIRSR" id="PIRSR607837-1"/>
    </source>
</evidence>
<protein>
    <recommendedName>
        <fullName evidence="8">Damage-inducible protein DinB</fullName>
    </recommendedName>
</protein>
<evidence type="ECO:0000313" key="4">
    <source>
        <dbReference type="EMBL" id="ANN67947.1"/>
    </source>
</evidence>
<dbReference type="PANTHER" id="PTHR37302:SF1">
    <property type="entry name" value="PROTEIN DINB"/>
    <property type="match status" value="1"/>
</dbReference>
<evidence type="ECO:0000256" key="1">
    <source>
        <dbReference type="ARBA" id="ARBA00008635"/>
    </source>
</evidence>
<feature type="binding site" evidence="3">
    <location>
        <position position="134"/>
    </location>
    <ligand>
        <name>a divalent metal cation</name>
        <dbReference type="ChEBI" id="CHEBI:60240"/>
    </ligand>
</feature>
<dbReference type="SUPFAM" id="SSF109854">
    <property type="entry name" value="DinB/YfiT-like putative metalloenzymes"/>
    <property type="match status" value="1"/>
</dbReference>
<dbReference type="Pfam" id="PF05163">
    <property type="entry name" value="DinB"/>
    <property type="match status" value="1"/>
</dbReference>
<reference evidence="6 7" key="1">
    <citation type="submission" date="2016-06" db="EMBL/GenBank/DDBJ databases">
        <title>Complete genome sequences of Bordetella bronchialis and Bordetella flabilis.</title>
        <authorList>
            <person name="LiPuma J.J."/>
            <person name="Spilker T."/>
        </authorList>
    </citation>
    <scope>NUCLEOTIDE SEQUENCE [LARGE SCALE GENOMIC DNA]</scope>
    <source>
        <strain evidence="5 7">AU17976</strain>
        <strain evidence="4 6">AU3182</strain>
    </source>
</reference>
<evidence type="ECO:0000256" key="2">
    <source>
        <dbReference type="ARBA" id="ARBA00022723"/>
    </source>
</evidence>
<feature type="binding site" evidence="3">
    <location>
        <position position="50"/>
    </location>
    <ligand>
        <name>a divalent metal cation</name>
        <dbReference type="ChEBI" id="CHEBI:60240"/>
    </ligand>
</feature>
<dbReference type="STRING" id="463025.BAU08_18280"/>
<dbReference type="Proteomes" id="UP000092213">
    <property type="component" value="Chromosome"/>
</dbReference>
<dbReference type="EMBL" id="CP016171">
    <property type="protein sequence ID" value="ANN73036.1"/>
    <property type="molecule type" value="Genomic_DNA"/>
</dbReference>
<dbReference type="PANTHER" id="PTHR37302">
    <property type="entry name" value="SLR1116 PROTEIN"/>
    <property type="match status" value="1"/>
</dbReference>
<evidence type="ECO:0008006" key="8">
    <source>
        <dbReference type="Google" id="ProtNLM"/>
    </source>
</evidence>
<dbReference type="InterPro" id="IPR007837">
    <property type="entry name" value="DinB"/>
</dbReference>
<dbReference type="KEGG" id="bbro:BAU06_18060"/>
<dbReference type="EMBL" id="CP016170">
    <property type="protein sequence ID" value="ANN67947.1"/>
    <property type="molecule type" value="Genomic_DNA"/>
</dbReference>
<feature type="binding site" evidence="3">
    <location>
        <position position="138"/>
    </location>
    <ligand>
        <name>a divalent metal cation</name>
        <dbReference type="ChEBI" id="CHEBI:60240"/>
    </ligand>
</feature>
<proteinExistence type="inferred from homology"/>
<gene>
    <name evidence="4" type="ORF">BAU06_18060</name>
    <name evidence="5" type="ORF">BAU08_18280</name>
</gene>